<proteinExistence type="predicted"/>
<sequence length="69" mass="7672">MDRSGCPELERFFALISVGIVAGSVTELQSRVKWETVRRVLKYVESGALEVDDAIDDQLRAHGIDPKTP</sequence>
<keyword evidence="2" id="KW-1185">Reference proteome</keyword>
<dbReference type="RefSeq" id="WP_344196547.1">
    <property type="nucleotide sequence ID" value="NZ_BAAAME010000001.1"/>
</dbReference>
<evidence type="ECO:0000313" key="1">
    <source>
        <dbReference type="EMBL" id="GAA1723940.1"/>
    </source>
</evidence>
<evidence type="ECO:0000313" key="2">
    <source>
        <dbReference type="Proteomes" id="UP001501057"/>
    </source>
</evidence>
<accession>A0ABN2JEB8</accession>
<dbReference type="EMBL" id="BAAAME010000001">
    <property type="protein sequence ID" value="GAA1723940.1"/>
    <property type="molecule type" value="Genomic_DNA"/>
</dbReference>
<reference evidence="1 2" key="1">
    <citation type="journal article" date="2019" name="Int. J. Syst. Evol. Microbiol.">
        <title>The Global Catalogue of Microorganisms (GCM) 10K type strain sequencing project: providing services to taxonomists for standard genome sequencing and annotation.</title>
        <authorList>
            <consortium name="The Broad Institute Genomics Platform"/>
            <consortium name="The Broad Institute Genome Sequencing Center for Infectious Disease"/>
            <person name="Wu L."/>
            <person name="Ma J."/>
        </authorList>
    </citation>
    <scope>NUCLEOTIDE SEQUENCE [LARGE SCALE GENOMIC DNA]</scope>
    <source>
        <strain evidence="1 2">JCM 13518</strain>
    </source>
</reference>
<gene>
    <name evidence="1" type="ORF">GCM10009710_00920</name>
</gene>
<name>A0ABN2JEB8_9ACTN</name>
<dbReference type="Proteomes" id="UP001501057">
    <property type="component" value="Unassembled WGS sequence"/>
</dbReference>
<comment type="caution">
    <text evidence="1">The sequence shown here is derived from an EMBL/GenBank/DDBJ whole genome shotgun (WGS) entry which is preliminary data.</text>
</comment>
<organism evidence="1 2">
    <name type="scientific">Aeromicrobium alkaliterrae</name>
    <dbReference type="NCBI Taxonomy" id="302168"/>
    <lineage>
        <taxon>Bacteria</taxon>
        <taxon>Bacillati</taxon>
        <taxon>Actinomycetota</taxon>
        <taxon>Actinomycetes</taxon>
        <taxon>Propionibacteriales</taxon>
        <taxon>Nocardioidaceae</taxon>
        <taxon>Aeromicrobium</taxon>
    </lineage>
</organism>
<protein>
    <submittedName>
        <fullName evidence="1">Uncharacterized protein</fullName>
    </submittedName>
</protein>